<keyword evidence="1" id="KW-0812">Transmembrane</keyword>
<proteinExistence type="predicted"/>
<dbReference type="InterPro" id="IPR011059">
    <property type="entry name" value="Metal-dep_hydrolase_composite"/>
</dbReference>
<feature type="transmembrane region" description="Helical" evidence="1">
    <location>
        <begin position="33"/>
        <end position="51"/>
    </location>
</feature>
<dbReference type="AlphaFoldDB" id="A0A1X2IYH6"/>
<dbReference type="OrthoDB" id="10258955at2759"/>
<dbReference type="SUPFAM" id="SSF51338">
    <property type="entry name" value="Composite domain of metallo-dependent hydrolases"/>
    <property type="match status" value="2"/>
</dbReference>
<keyword evidence="4" id="KW-1185">Reference proteome</keyword>
<dbReference type="Gene3D" id="3.20.20.140">
    <property type="entry name" value="Metal-dependent hydrolases"/>
    <property type="match status" value="2"/>
</dbReference>
<comment type="caution">
    <text evidence="3">The sequence shown here is derived from an EMBL/GenBank/DDBJ whole genome shotgun (WGS) entry which is preliminary data.</text>
</comment>
<name>A0A1X2IYH6_9FUNG</name>
<evidence type="ECO:0000259" key="2">
    <source>
        <dbReference type="Pfam" id="PF01979"/>
    </source>
</evidence>
<dbReference type="InterPro" id="IPR006680">
    <property type="entry name" value="Amidohydro-rel"/>
</dbReference>
<evidence type="ECO:0000256" key="1">
    <source>
        <dbReference type="SAM" id="Phobius"/>
    </source>
</evidence>
<feature type="domain" description="Amidohydrolase-related" evidence="2">
    <location>
        <begin position="918"/>
        <end position="998"/>
    </location>
</feature>
<feature type="domain" description="Amidohydrolase-related" evidence="2">
    <location>
        <begin position="445"/>
        <end position="539"/>
    </location>
</feature>
<reference evidence="3 4" key="1">
    <citation type="submission" date="2016-07" db="EMBL/GenBank/DDBJ databases">
        <title>Pervasive Adenine N6-methylation of Active Genes in Fungi.</title>
        <authorList>
            <consortium name="DOE Joint Genome Institute"/>
            <person name="Mondo S.J."/>
            <person name="Dannebaum R.O."/>
            <person name="Kuo R.C."/>
            <person name="Labutti K."/>
            <person name="Haridas S."/>
            <person name="Kuo A."/>
            <person name="Salamov A."/>
            <person name="Ahrendt S.R."/>
            <person name="Lipzen A."/>
            <person name="Sullivan W."/>
            <person name="Andreopoulos W.B."/>
            <person name="Clum A."/>
            <person name="Lindquist E."/>
            <person name="Daum C."/>
            <person name="Ramamoorthy G.K."/>
            <person name="Gryganskyi A."/>
            <person name="Culley D."/>
            <person name="Magnuson J.K."/>
            <person name="James T.Y."/>
            <person name="O'Malley M.A."/>
            <person name="Stajich J.E."/>
            <person name="Spatafora J.W."/>
            <person name="Visel A."/>
            <person name="Grigoriev I.V."/>
        </authorList>
    </citation>
    <scope>NUCLEOTIDE SEQUENCE [LARGE SCALE GENOMIC DNA]</scope>
    <source>
        <strain evidence="3 4">NRRL 1336</strain>
    </source>
</reference>
<dbReference type="GO" id="GO:0004038">
    <property type="term" value="F:allantoinase activity"/>
    <property type="evidence" value="ECO:0007669"/>
    <property type="project" value="TreeGrafter"/>
</dbReference>
<dbReference type="PANTHER" id="PTHR43668:SF5">
    <property type="entry name" value="AMIDOHYDROLASE 3 DOMAIN-CONTAINING PROTEIN"/>
    <property type="match status" value="1"/>
</dbReference>
<dbReference type="GO" id="GO:0005737">
    <property type="term" value="C:cytoplasm"/>
    <property type="evidence" value="ECO:0007669"/>
    <property type="project" value="TreeGrafter"/>
</dbReference>
<organism evidence="3 4">
    <name type="scientific">Absidia repens</name>
    <dbReference type="NCBI Taxonomy" id="90262"/>
    <lineage>
        <taxon>Eukaryota</taxon>
        <taxon>Fungi</taxon>
        <taxon>Fungi incertae sedis</taxon>
        <taxon>Mucoromycota</taxon>
        <taxon>Mucoromycotina</taxon>
        <taxon>Mucoromycetes</taxon>
        <taxon>Mucorales</taxon>
        <taxon>Cunninghamellaceae</taxon>
        <taxon>Absidia</taxon>
    </lineage>
</organism>
<sequence length="1022" mass="112171">MKKKVDSTMKDASIPLLHSEYPTPRAAKWKTRMALTIGAVVAFGTSCILLSRQLPHASPSNTTLNSYGNDAYIQDSGFFANDVVAPGISLASLQRGLAQCRDIKEREGAFTNTTRLRHRNPRASPSSMGKHLLIKNGHIWLGDHYVDGDILIQDGLIKAVGNNISYNQNVTTILDAEQRVVTPGIVDMHSHMGVESLPSLNANTDGNEMTDPTTPFVRVFDAFNPSDNGIKIVASGGITTSLILPGSGNLMGGEAAVVKLRPVSTLSVYDMLIGAGVSKEDQEIVHRYMKMACGENPKSYYGDSLNKMPMTRMGEGYLFRKRFEQARNLLREQNDWCEAAEQMENGDSSTSRLSDRFPETLELESLVALLRGQVKLNVHCYLPQDLEAMVHHSLEYDFEIAAFHHALSAWQVPDILKRAKTNITVATFADMWGYKQEGWYQNVHAPNILTDAGVPVAFKSDHPVMNARDLVHEAQKAHHYGFSEHKALSALTSVPANALGLGHRIGSIETGKDADIVIWERHPLRLGARPKKVIIDGEVMDFTKPWAKGVEDAMDEQFLMDDSHGDTSLPNSPLDDATLRERPTGTMHLEDHGLNNPIRMADACAKGVRSFVLRNIDRLVMGPGQEFHRDHDDSVSSSSSIFNRDIFLVVQDEMVVCAGHDCNRDQVDWPTSSPVFDMNGAVIIPGMISSGVPLGMIEIQSESSTMDGFTSNDIDDEKLPKTVTKAIDGIKMNGMHMRKAFQAGVTGTISQPLIGSLPLAGVSVAARIGVENTILDTNDTIIEEEAALHFVIDHDGKMTISQQMAGIRKLLTTNAKEDPKKNVFARAAHGQLPVVVEIDNKDEIASIIQMKRQLQTELGYPIQFIILGGAEAHLVAIHLHRWSIPVILMPARCFPSTWSQRLCLPGHPYTKDTVLDVLLKHGVLVGIASTDVDNGDARNLIWEAGWNLAHNADLTSEQAVGLVTWNIADIFGLDKYVGRIQLGRKADFVAYNGDPFEFGTRVLMVSGGGHDGPLCVNDGDVF</sequence>
<dbReference type="PANTHER" id="PTHR43668">
    <property type="entry name" value="ALLANTOINASE"/>
    <property type="match status" value="1"/>
</dbReference>
<evidence type="ECO:0000313" key="4">
    <source>
        <dbReference type="Proteomes" id="UP000193560"/>
    </source>
</evidence>
<dbReference type="STRING" id="90262.A0A1X2IYH6"/>
<dbReference type="GO" id="GO:0006145">
    <property type="term" value="P:purine nucleobase catabolic process"/>
    <property type="evidence" value="ECO:0007669"/>
    <property type="project" value="TreeGrafter"/>
</dbReference>
<evidence type="ECO:0000313" key="3">
    <source>
        <dbReference type="EMBL" id="ORZ24343.1"/>
    </source>
</evidence>
<dbReference type="Proteomes" id="UP000193560">
    <property type="component" value="Unassembled WGS sequence"/>
</dbReference>
<dbReference type="Pfam" id="PF01979">
    <property type="entry name" value="Amidohydro_1"/>
    <property type="match status" value="2"/>
</dbReference>
<keyword evidence="1" id="KW-0472">Membrane</keyword>
<accession>A0A1X2IYH6</accession>
<keyword evidence="1" id="KW-1133">Transmembrane helix</keyword>
<dbReference type="SUPFAM" id="SSF51556">
    <property type="entry name" value="Metallo-dependent hydrolases"/>
    <property type="match status" value="1"/>
</dbReference>
<protein>
    <recommendedName>
        <fullName evidence="2">Amidohydrolase-related domain-containing protein</fullName>
    </recommendedName>
</protein>
<dbReference type="InterPro" id="IPR032466">
    <property type="entry name" value="Metal_Hydrolase"/>
</dbReference>
<gene>
    <name evidence="3" type="ORF">BCR42DRAFT_402733</name>
</gene>
<dbReference type="InterPro" id="IPR050138">
    <property type="entry name" value="DHOase/Allantoinase_Hydrolase"/>
</dbReference>
<dbReference type="EMBL" id="MCGE01000002">
    <property type="protein sequence ID" value="ORZ24343.1"/>
    <property type="molecule type" value="Genomic_DNA"/>
</dbReference>